<dbReference type="Proteomes" id="UP000270094">
    <property type="component" value="Unassembled WGS sequence"/>
</dbReference>
<evidence type="ECO:0000256" key="1">
    <source>
        <dbReference type="SAM" id="MobiDB-lite"/>
    </source>
</evidence>
<dbReference type="EMBL" id="UYYB01013689">
    <property type="protein sequence ID" value="VDM69824.1"/>
    <property type="molecule type" value="Genomic_DNA"/>
</dbReference>
<dbReference type="OrthoDB" id="5864778at2759"/>
<feature type="region of interest" description="Disordered" evidence="1">
    <location>
        <begin position="1"/>
        <end position="21"/>
    </location>
</feature>
<reference evidence="2 3" key="1">
    <citation type="submission" date="2018-11" db="EMBL/GenBank/DDBJ databases">
        <authorList>
            <consortium name="Pathogen Informatics"/>
        </authorList>
    </citation>
    <scope>NUCLEOTIDE SEQUENCE [LARGE SCALE GENOMIC DNA]</scope>
</reference>
<proteinExistence type="predicted"/>
<dbReference type="AlphaFoldDB" id="A0A3P7IW60"/>
<gene>
    <name evidence="2" type="ORF">SVUK_LOCUS4822</name>
</gene>
<evidence type="ECO:0000313" key="3">
    <source>
        <dbReference type="Proteomes" id="UP000270094"/>
    </source>
</evidence>
<sequence length="80" mass="8941">MTESFVKESSEQSKTVNGRDLIFEGDEAEERGDHVVGADFACEGIDVLWLASSQVETSSSCKKRYGYFVNPIFERMTPVV</sequence>
<accession>A0A3P7IW60</accession>
<feature type="compositionally biased region" description="Basic and acidic residues" evidence="1">
    <location>
        <begin position="1"/>
        <end position="11"/>
    </location>
</feature>
<organism evidence="2 3">
    <name type="scientific">Strongylus vulgaris</name>
    <name type="common">Blood worm</name>
    <dbReference type="NCBI Taxonomy" id="40348"/>
    <lineage>
        <taxon>Eukaryota</taxon>
        <taxon>Metazoa</taxon>
        <taxon>Ecdysozoa</taxon>
        <taxon>Nematoda</taxon>
        <taxon>Chromadorea</taxon>
        <taxon>Rhabditida</taxon>
        <taxon>Rhabditina</taxon>
        <taxon>Rhabditomorpha</taxon>
        <taxon>Strongyloidea</taxon>
        <taxon>Strongylidae</taxon>
        <taxon>Strongylus</taxon>
    </lineage>
</organism>
<keyword evidence="3" id="KW-1185">Reference proteome</keyword>
<protein>
    <submittedName>
        <fullName evidence="2">Uncharacterized protein</fullName>
    </submittedName>
</protein>
<name>A0A3P7IW60_STRVU</name>
<evidence type="ECO:0000313" key="2">
    <source>
        <dbReference type="EMBL" id="VDM69824.1"/>
    </source>
</evidence>